<dbReference type="Gene3D" id="1.10.150.240">
    <property type="entry name" value="Putative phosphatase, domain 2"/>
    <property type="match status" value="1"/>
</dbReference>
<evidence type="ECO:0000313" key="6">
    <source>
        <dbReference type="Proteomes" id="UP001209854"/>
    </source>
</evidence>
<dbReference type="PANTHER" id="PTHR43434">
    <property type="entry name" value="PHOSPHOGLYCOLATE PHOSPHATASE"/>
    <property type="match status" value="1"/>
</dbReference>
<dbReference type="Pfam" id="PF13419">
    <property type="entry name" value="HAD_2"/>
    <property type="match status" value="1"/>
</dbReference>
<evidence type="ECO:0000256" key="1">
    <source>
        <dbReference type="ARBA" id="ARBA00022723"/>
    </source>
</evidence>
<dbReference type="Proteomes" id="UP001209854">
    <property type="component" value="Unassembled WGS sequence"/>
</dbReference>
<protein>
    <submittedName>
        <fullName evidence="5">HAD-IA family hydrolase</fullName>
    </submittedName>
</protein>
<dbReference type="InterPro" id="IPR023198">
    <property type="entry name" value="PGP-like_dom2"/>
</dbReference>
<proteinExistence type="predicted"/>
<dbReference type="InterPro" id="IPR050155">
    <property type="entry name" value="HAD-like_hydrolase_sf"/>
</dbReference>
<organism evidence="5 6">
    <name type="scientific">Endozoicomonas gorgoniicola</name>
    <dbReference type="NCBI Taxonomy" id="1234144"/>
    <lineage>
        <taxon>Bacteria</taxon>
        <taxon>Pseudomonadati</taxon>
        <taxon>Pseudomonadota</taxon>
        <taxon>Gammaproteobacteria</taxon>
        <taxon>Oceanospirillales</taxon>
        <taxon>Endozoicomonadaceae</taxon>
        <taxon>Endozoicomonas</taxon>
    </lineage>
</organism>
<keyword evidence="4" id="KW-0119">Carbohydrate metabolism</keyword>
<keyword evidence="2 5" id="KW-0378">Hydrolase</keyword>
<reference evidence="5 6" key="1">
    <citation type="submission" date="2022-10" db="EMBL/GenBank/DDBJ databases">
        <title>High-quality genome sequences of two octocoral-associated bacteria, Endozoicomonas euniceicola EF212 and Endozoicomonas gorgoniicola PS125.</title>
        <authorList>
            <person name="Chiou Y.-J."/>
            <person name="Chen Y.-H."/>
        </authorList>
    </citation>
    <scope>NUCLEOTIDE SEQUENCE [LARGE SCALE GENOMIC DNA]</scope>
    <source>
        <strain evidence="5 6">PS125</strain>
    </source>
</reference>
<dbReference type="GO" id="GO:0016787">
    <property type="term" value="F:hydrolase activity"/>
    <property type="evidence" value="ECO:0007669"/>
    <property type="project" value="UniProtKB-KW"/>
</dbReference>
<name>A0ABT3MS98_9GAMM</name>
<dbReference type="PANTHER" id="PTHR43434:SF23">
    <property type="entry name" value="PHOSPHOGLYCOLATE PHOSPHATASE"/>
    <property type="match status" value="1"/>
</dbReference>
<dbReference type="NCBIfam" id="TIGR01549">
    <property type="entry name" value="HAD-SF-IA-v1"/>
    <property type="match status" value="1"/>
</dbReference>
<keyword evidence="1" id="KW-0479">Metal-binding</keyword>
<accession>A0ABT3MS98</accession>
<dbReference type="InterPro" id="IPR006439">
    <property type="entry name" value="HAD-SF_hydro_IA"/>
</dbReference>
<evidence type="ECO:0000313" key="5">
    <source>
        <dbReference type="EMBL" id="MCW7552235.1"/>
    </source>
</evidence>
<dbReference type="NCBIfam" id="TIGR01509">
    <property type="entry name" value="HAD-SF-IA-v3"/>
    <property type="match status" value="1"/>
</dbReference>
<evidence type="ECO:0000256" key="2">
    <source>
        <dbReference type="ARBA" id="ARBA00022801"/>
    </source>
</evidence>
<dbReference type="SFLD" id="SFLDG01129">
    <property type="entry name" value="C1.5:_HAD__Beta-PGM__Phosphata"/>
    <property type="match status" value="1"/>
</dbReference>
<dbReference type="RefSeq" id="WP_262567214.1">
    <property type="nucleotide sequence ID" value="NZ_JAPFCC010000001.1"/>
</dbReference>
<dbReference type="Gene3D" id="3.40.50.1000">
    <property type="entry name" value="HAD superfamily/HAD-like"/>
    <property type="match status" value="1"/>
</dbReference>
<dbReference type="InterPro" id="IPR023214">
    <property type="entry name" value="HAD_sf"/>
</dbReference>
<dbReference type="InterPro" id="IPR036412">
    <property type="entry name" value="HAD-like_sf"/>
</dbReference>
<dbReference type="PRINTS" id="PR00413">
    <property type="entry name" value="HADHALOGNASE"/>
</dbReference>
<evidence type="ECO:0000256" key="3">
    <source>
        <dbReference type="ARBA" id="ARBA00022842"/>
    </source>
</evidence>
<dbReference type="SUPFAM" id="SSF56784">
    <property type="entry name" value="HAD-like"/>
    <property type="match status" value="1"/>
</dbReference>
<dbReference type="InterPro" id="IPR041492">
    <property type="entry name" value="HAD_2"/>
</dbReference>
<gene>
    <name evidence="5" type="ORF">NX722_06150</name>
</gene>
<dbReference type="EMBL" id="JAPFCC010000001">
    <property type="protein sequence ID" value="MCW7552235.1"/>
    <property type="molecule type" value="Genomic_DNA"/>
</dbReference>
<keyword evidence="6" id="KW-1185">Reference proteome</keyword>
<keyword evidence="3" id="KW-0460">Magnesium</keyword>
<dbReference type="SFLD" id="SFLDS00003">
    <property type="entry name" value="Haloacid_Dehalogenase"/>
    <property type="match status" value="1"/>
</dbReference>
<sequence>MPNNEYAIEGVLFDLDGTLMDTASDFVTVVHQMQTDDQQPLLDASIIRNNVSAGSRRLVQLAYQLEPGSEETELQRNRLLDYYDRLIKQADRSNPAQLYPGIPALLDALDNKGIPWGIVTNKPEPYAHILVEQSLLMQRCHTLICPENVSQAKPDPEALLLASKQAKCSPEATIYVGDHERDIIAGRRAGMFTVTAHYGYITPQEQPFSWQADLDIQQANQLLPWLNNHQWHIPRHRSPHPGVTTDV</sequence>
<comment type="caution">
    <text evidence="5">The sequence shown here is derived from an EMBL/GenBank/DDBJ whole genome shotgun (WGS) entry which is preliminary data.</text>
</comment>
<evidence type="ECO:0000256" key="4">
    <source>
        <dbReference type="ARBA" id="ARBA00023277"/>
    </source>
</evidence>